<dbReference type="GeneID" id="30197871"/>
<evidence type="ECO:0000256" key="1">
    <source>
        <dbReference type="SAM" id="Coils"/>
    </source>
</evidence>
<dbReference type="EMBL" id="KV454209">
    <property type="protein sequence ID" value="ODQ60571.1"/>
    <property type="molecule type" value="Genomic_DNA"/>
</dbReference>
<proteinExistence type="predicted"/>
<keyword evidence="3" id="KW-1185">Reference proteome</keyword>
<name>A0A1E3P536_WICAA</name>
<keyword evidence="1" id="KW-0175">Coiled coil</keyword>
<evidence type="ECO:0000313" key="2">
    <source>
        <dbReference type="EMBL" id="ODQ60571.1"/>
    </source>
</evidence>
<organism evidence="2 3">
    <name type="scientific">Wickerhamomyces anomalus (strain ATCC 58044 / CBS 1984 / NCYC 433 / NRRL Y-366-8)</name>
    <name type="common">Yeast</name>
    <name type="synonym">Hansenula anomala</name>
    <dbReference type="NCBI Taxonomy" id="683960"/>
    <lineage>
        <taxon>Eukaryota</taxon>
        <taxon>Fungi</taxon>
        <taxon>Dikarya</taxon>
        <taxon>Ascomycota</taxon>
        <taxon>Saccharomycotina</taxon>
        <taxon>Saccharomycetes</taxon>
        <taxon>Phaffomycetales</taxon>
        <taxon>Wickerhamomycetaceae</taxon>
        <taxon>Wickerhamomyces</taxon>
    </lineage>
</organism>
<evidence type="ECO:0000313" key="3">
    <source>
        <dbReference type="Proteomes" id="UP000094112"/>
    </source>
</evidence>
<dbReference type="Proteomes" id="UP000094112">
    <property type="component" value="Unassembled WGS sequence"/>
</dbReference>
<dbReference type="OrthoDB" id="5398685at2759"/>
<gene>
    <name evidence="2" type="ORF">WICANDRAFT_15027</name>
</gene>
<reference evidence="2 3" key="1">
    <citation type="journal article" date="2016" name="Proc. Natl. Acad. Sci. U.S.A.">
        <title>Comparative genomics of biotechnologically important yeasts.</title>
        <authorList>
            <person name="Riley R."/>
            <person name="Haridas S."/>
            <person name="Wolfe K.H."/>
            <person name="Lopes M.R."/>
            <person name="Hittinger C.T."/>
            <person name="Goeker M."/>
            <person name="Salamov A.A."/>
            <person name="Wisecaver J.H."/>
            <person name="Long T.M."/>
            <person name="Calvey C.H."/>
            <person name="Aerts A.L."/>
            <person name="Barry K.W."/>
            <person name="Choi C."/>
            <person name="Clum A."/>
            <person name="Coughlan A.Y."/>
            <person name="Deshpande S."/>
            <person name="Douglass A.P."/>
            <person name="Hanson S.J."/>
            <person name="Klenk H.-P."/>
            <person name="LaButti K.M."/>
            <person name="Lapidus A."/>
            <person name="Lindquist E.A."/>
            <person name="Lipzen A.M."/>
            <person name="Meier-Kolthoff J.P."/>
            <person name="Ohm R.A."/>
            <person name="Otillar R.P."/>
            <person name="Pangilinan J.L."/>
            <person name="Peng Y."/>
            <person name="Rokas A."/>
            <person name="Rosa C.A."/>
            <person name="Scheuner C."/>
            <person name="Sibirny A.A."/>
            <person name="Slot J.C."/>
            <person name="Stielow J.B."/>
            <person name="Sun H."/>
            <person name="Kurtzman C.P."/>
            <person name="Blackwell M."/>
            <person name="Grigoriev I.V."/>
            <person name="Jeffries T.W."/>
        </authorList>
    </citation>
    <scope>NUCLEOTIDE SEQUENCE [LARGE SCALE GENOMIC DNA]</scope>
    <source>
        <strain evidence="3">ATCC 58044 / CBS 1984 / NCYC 433 / NRRL Y-366-8</strain>
    </source>
</reference>
<accession>A0A1E3P536</accession>
<dbReference type="RefSeq" id="XP_019039778.1">
    <property type="nucleotide sequence ID" value="XM_019180625.1"/>
</dbReference>
<feature type="non-terminal residue" evidence="2">
    <location>
        <position position="56"/>
    </location>
</feature>
<dbReference type="AlphaFoldDB" id="A0A1E3P536"/>
<sequence>MTQEKAMSDAEFADTYKKLNEGEKTATKIEQMLDDIESKMDELIKEAENINADPQD</sequence>
<protein>
    <submittedName>
        <fullName evidence="2">Uncharacterized protein</fullName>
    </submittedName>
</protein>
<feature type="coiled-coil region" evidence="1">
    <location>
        <begin position="19"/>
        <end position="53"/>
    </location>
</feature>